<reference evidence="2 3" key="1">
    <citation type="submission" date="2021-03" db="EMBL/GenBank/DDBJ databases">
        <title>Antimicrobial resistance genes in bacteria isolated from Japanese honey, and their potential for conferring macrolide and lincosamide resistance in the American foulbrood pathogen Paenibacillus larvae.</title>
        <authorList>
            <person name="Okamoto M."/>
            <person name="Kumagai M."/>
            <person name="Kanamori H."/>
            <person name="Takamatsu D."/>
        </authorList>
    </citation>
    <scope>NUCLEOTIDE SEQUENCE [LARGE SCALE GENOMIC DNA]</scope>
    <source>
        <strain evidence="2 3">J8TS2</strain>
    </source>
</reference>
<organism evidence="2 3">
    <name type="scientific">Lederbergia ruris</name>
    <dbReference type="NCBI Taxonomy" id="217495"/>
    <lineage>
        <taxon>Bacteria</taxon>
        <taxon>Bacillati</taxon>
        <taxon>Bacillota</taxon>
        <taxon>Bacilli</taxon>
        <taxon>Bacillales</taxon>
        <taxon>Bacillaceae</taxon>
        <taxon>Lederbergia</taxon>
    </lineage>
</organism>
<accession>A0ABQ4KMA8</accession>
<comment type="caution">
    <text evidence="2">The sequence shown here is derived from an EMBL/GenBank/DDBJ whole genome shotgun (WGS) entry which is preliminary data.</text>
</comment>
<dbReference type="InterPro" id="IPR007159">
    <property type="entry name" value="SpoVT-AbrB_dom"/>
</dbReference>
<evidence type="ECO:0000313" key="3">
    <source>
        <dbReference type="Proteomes" id="UP000679950"/>
    </source>
</evidence>
<dbReference type="Gene3D" id="2.10.260.10">
    <property type="match status" value="1"/>
</dbReference>
<keyword evidence="3" id="KW-1185">Reference proteome</keyword>
<dbReference type="PANTHER" id="PTHR40516">
    <property type="entry name" value="ANTITOXIN CHPS-RELATED"/>
    <property type="match status" value="1"/>
</dbReference>
<name>A0ABQ4KMA8_9BACI</name>
<dbReference type="Pfam" id="PF04014">
    <property type="entry name" value="MazE_antitoxin"/>
    <property type="match status" value="1"/>
</dbReference>
<gene>
    <name evidence="2" type="ORF">J8TS2_29350</name>
</gene>
<dbReference type="PANTHER" id="PTHR40516:SF1">
    <property type="entry name" value="ANTITOXIN CHPS-RELATED"/>
    <property type="match status" value="1"/>
</dbReference>
<evidence type="ECO:0000259" key="1">
    <source>
        <dbReference type="SMART" id="SM00966"/>
    </source>
</evidence>
<dbReference type="SMART" id="SM00966">
    <property type="entry name" value="SpoVT_AbrB"/>
    <property type="match status" value="1"/>
</dbReference>
<dbReference type="RefSeq" id="WP_246516885.1">
    <property type="nucleotide sequence ID" value="NZ_BORB01000027.1"/>
</dbReference>
<dbReference type="SUPFAM" id="SSF89447">
    <property type="entry name" value="AbrB/MazE/MraZ-like"/>
    <property type="match status" value="1"/>
</dbReference>
<feature type="domain" description="SpoVT-AbrB" evidence="1">
    <location>
        <begin position="17"/>
        <end position="62"/>
    </location>
</feature>
<dbReference type="InterPro" id="IPR039052">
    <property type="entry name" value="Antitox_PemI-like"/>
</dbReference>
<dbReference type="EMBL" id="BORB01000027">
    <property type="protein sequence ID" value="GIN58616.1"/>
    <property type="molecule type" value="Genomic_DNA"/>
</dbReference>
<proteinExistence type="predicted"/>
<evidence type="ECO:0000313" key="2">
    <source>
        <dbReference type="EMBL" id="GIN58616.1"/>
    </source>
</evidence>
<protein>
    <submittedName>
        <fullName evidence="2">Multidrug transporter MatE</fullName>
    </submittedName>
</protein>
<dbReference type="Proteomes" id="UP000679950">
    <property type="component" value="Unassembled WGS sequence"/>
</dbReference>
<sequence length="90" mass="10238">MDLNSEKEVLTMVTTAQKWGNSIGVRIPKRIAKKYGIENGSEIQITDDGEQIILKRVENEEYTLEELLAQCEGENPHPEYFAAPMGREEI</sequence>
<dbReference type="InterPro" id="IPR037914">
    <property type="entry name" value="SpoVT-AbrB_sf"/>
</dbReference>